<evidence type="ECO:0000259" key="2">
    <source>
        <dbReference type="PROSITE" id="PS51390"/>
    </source>
</evidence>
<sequence length="172" mass="18043">MLRVLLLCLAAGSTLAQNTNSTNQGNTRIFGLGNLLSGLTGNRPNRPFNGGFNQGGFNPGFNQGGFNQGGFNQGGFNQGGFNQGGFGQLGNFVGGLAAGILGQSGFRPPFNQGGFNQFKPGRCPAVRPQCPNTRFGRPQVCFNDFACAGSDKCCFDTCLGERVCKPISNFGK</sequence>
<evidence type="ECO:0000313" key="3">
    <source>
        <dbReference type="EMBL" id="ARB15844.1"/>
    </source>
</evidence>
<protein>
    <submittedName>
        <fullName evidence="3">Crustin A</fullName>
    </submittedName>
</protein>
<keyword evidence="1" id="KW-0732">Signal</keyword>
<dbReference type="GO" id="GO:0005576">
    <property type="term" value="C:extracellular region"/>
    <property type="evidence" value="ECO:0007669"/>
    <property type="project" value="InterPro"/>
</dbReference>
<name>A0A1V0EFE4_PENVA</name>
<dbReference type="AlphaFoldDB" id="A0A1V0EFE4"/>
<dbReference type="PROSITE" id="PS51390">
    <property type="entry name" value="WAP"/>
    <property type="match status" value="1"/>
</dbReference>
<organism evidence="3">
    <name type="scientific">Penaeus vannamei</name>
    <name type="common">Whiteleg shrimp</name>
    <name type="synonym">Litopenaeus vannamei</name>
    <dbReference type="NCBI Taxonomy" id="6689"/>
    <lineage>
        <taxon>Eukaryota</taxon>
        <taxon>Metazoa</taxon>
        <taxon>Ecdysozoa</taxon>
        <taxon>Arthropoda</taxon>
        <taxon>Crustacea</taxon>
        <taxon>Multicrustacea</taxon>
        <taxon>Malacostraca</taxon>
        <taxon>Eumalacostraca</taxon>
        <taxon>Eucarida</taxon>
        <taxon>Decapoda</taxon>
        <taxon>Dendrobranchiata</taxon>
        <taxon>Penaeoidea</taxon>
        <taxon>Penaeidae</taxon>
        <taxon>Penaeus</taxon>
    </lineage>
</organism>
<dbReference type="SUPFAM" id="SSF57256">
    <property type="entry name" value="Elafin-like"/>
    <property type="match status" value="1"/>
</dbReference>
<accession>A0A1V0EFE4</accession>
<dbReference type="Gene3D" id="4.10.75.10">
    <property type="entry name" value="Elafin-like"/>
    <property type="match status" value="1"/>
</dbReference>
<feature type="chain" id="PRO_5012414483" evidence="1">
    <location>
        <begin position="17"/>
        <end position="172"/>
    </location>
</feature>
<dbReference type="InterPro" id="IPR036645">
    <property type="entry name" value="Elafin-like_sf"/>
</dbReference>
<feature type="domain" description="WAP" evidence="2">
    <location>
        <begin position="116"/>
        <end position="168"/>
    </location>
</feature>
<feature type="signal peptide" evidence="1">
    <location>
        <begin position="1"/>
        <end position="16"/>
    </location>
</feature>
<evidence type="ECO:0000256" key="1">
    <source>
        <dbReference type="SAM" id="SignalP"/>
    </source>
</evidence>
<dbReference type="OrthoDB" id="6370971at2759"/>
<dbReference type="EMBL" id="KY351820">
    <property type="protein sequence ID" value="ARB15844.1"/>
    <property type="molecule type" value="mRNA"/>
</dbReference>
<proteinExistence type="evidence at transcript level"/>
<dbReference type="InterPro" id="IPR008197">
    <property type="entry name" value="WAP_dom"/>
</dbReference>
<dbReference type="Pfam" id="PF00095">
    <property type="entry name" value="WAP"/>
    <property type="match status" value="1"/>
</dbReference>
<reference evidence="3" key="1">
    <citation type="submission" date="2016-12" db="EMBL/GenBank/DDBJ databases">
        <title>A novel Crustin involved in the innate immune response of shrimp Litopenaeus vannamei.</title>
        <authorList>
            <person name="Li M."/>
            <person name="Li C."/>
            <person name="He J."/>
            <person name="Chen H.X."/>
        </authorList>
    </citation>
    <scope>NUCLEOTIDE SEQUENCE</scope>
</reference>
<dbReference type="GO" id="GO:0030414">
    <property type="term" value="F:peptidase inhibitor activity"/>
    <property type="evidence" value="ECO:0007669"/>
    <property type="project" value="InterPro"/>
</dbReference>